<keyword evidence="3" id="KW-1185">Reference proteome</keyword>
<protein>
    <recommendedName>
        <fullName evidence="4">DUF3710 domain-containing protein</fullName>
    </recommendedName>
</protein>
<evidence type="ECO:0008006" key="4">
    <source>
        <dbReference type="Google" id="ProtNLM"/>
    </source>
</evidence>
<dbReference type="InterPro" id="IPR022183">
    <property type="entry name" value="DUF3710"/>
</dbReference>
<dbReference type="EMBL" id="BJWG01000001">
    <property type="protein sequence ID" value="GEL93776.1"/>
    <property type="molecule type" value="Genomic_DNA"/>
</dbReference>
<dbReference type="Proteomes" id="UP000321720">
    <property type="component" value="Unassembled WGS sequence"/>
</dbReference>
<feature type="compositionally biased region" description="Basic and acidic residues" evidence="1">
    <location>
        <begin position="271"/>
        <end position="282"/>
    </location>
</feature>
<reference evidence="2 3" key="1">
    <citation type="submission" date="2019-07" db="EMBL/GenBank/DDBJ databases">
        <title>Whole genome shotgun sequence of Cellulomonas composti NBRC 100758.</title>
        <authorList>
            <person name="Hosoyama A."/>
            <person name="Uohara A."/>
            <person name="Ohji S."/>
            <person name="Ichikawa N."/>
        </authorList>
    </citation>
    <scope>NUCLEOTIDE SEQUENCE [LARGE SCALE GENOMIC DNA]</scope>
    <source>
        <strain evidence="2 3">NBRC 100758</strain>
    </source>
</reference>
<accession>A0A511J6Z0</accession>
<dbReference type="AlphaFoldDB" id="A0A511J6Z0"/>
<sequence length="282" mass="29957">MVALFRRKTKDDELVEQDTVEQDVVDDVDLAAPDEDDEVDDAGDEVDDEGADEGELLPDPPIDRSNGPWDETEEPASRARVDLGALLVPGVPGMELRMEIDKTSGTVSAATVAIDGSTLQLQAYAAPRTEGIWSQIRAEIRESVLAQGGAADDLPGPFGRELLARLPARTPEGRTGHRPARFLGVDGPRWFLRGVVTGRAAVEPEAARVLEDVFGGVVVVRGTEARPPRDLLALRLPGAARQVATEGAEDVAAADGGADAAPTSQAPSFDPLKRGPEMTETR</sequence>
<gene>
    <name evidence="2" type="ORF">CCO02nite_04340</name>
</gene>
<dbReference type="Pfam" id="PF12502">
    <property type="entry name" value="DUF3710"/>
    <property type="match status" value="1"/>
</dbReference>
<name>A0A511J6Z0_9CELL</name>
<evidence type="ECO:0000313" key="2">
    <source>
        <dbReference type="EMBL" id="GEL93776.1"/>
    </source>
</evidence>
<feature type="compositionally biased region" description="Acidic residues" evidence="1">
    <location>
        <begin position="13"/>
        <end position="56"/>
    </location>
</feature>
<feature type="region of interest" description="Disordered" evidence="1">
    <location>
        <begin position="1"/>
        <end position="78"/>
    </location>
</feature>
<proteinExistence type="predicted"/>
<evidence type="ECO:0000256" key="1">
    <source>
        <dbReference type="SAM" id="MobiDB-lite"/>
    </source>
</evidence>
<comment type="caution">
    <text evidence="2">The sequence shown here is derived from an EMBL/GenBank/DDBJ whole genome shotgun (WGS) entry which is preliminary data.</text>
</comment>
<organism evidence="2 3">
    <name type="scientific">Cellulomonas composti</name>
    <dbReference type="NCBI Taxonomy" id="266130"/>
    <lineage>
        <taxon>Bacteria</taxon>
        <taxon>Bacillati</taxon>
        <taxon>Actinomycetota</taxon>
        <taxon>Actinomycetes</taxon>
        <taxon>Micrococcales</taxon>
        <taxon>Cellulomonadaceae</taxon>
        <taxon>Cellulomonas</taxon>
    </lineage>
</organism>
<feature type="compositionally biased region" description="Low complexity" evidence="1">
    <location>
        <begin position="244"/>
        <end position="261"/>
    </location>
</feature>
<evidence type="ECO:0000313" key="3">
    <source>
        <dbReference type="Proteomes" id="UP000321720"/>
    </source>
</evidence>
<feature type="region of interest" description="Disordered" evidence="1">
    <location>
        <begin position="244"/>
        <end position="282"/>
    </location>
</feature>